<dbReference type="CDD" id="cd09891">
    <property type="entry name" value="NGN_Bact_1"/>
    <property type="match status" value="1"/>
</dbReference>
<reference evidence="10 11" key="1">
    <citation type="journal article" date="2018" name="Syst. Appl. Microbiol.">
        <title>Corynebacterium heidelbergense sp. nov., isolated from the preen glands of Egyptian geese (Alopochen aegyptiacus).</title>
        <authorList>
            <person name="Braun M.S."/>
            <person name="Wang E."/>
            <person name="Zimmermann S."/>
            <person name="Wink M."/>
        </authorList>
    </citation>
    <scope>NUCLEOTIDE SEQUENCE [LARGE SCALE GENOMIC DNA]</scope>
    <source>
        <strain evidence="10 11">DSM 104638</strain>
    </source>
</reference>
<dbReference type="GO" id="GO:0032784">
    <property type="term" value="P:regulation of DNA-templated transcription elongation"/>
    <property type="evidence" value="ECO:0007669"/>
    <property type="project" value="InterPro"/>
</dbReference>
<dbReference type="SUPFAM" id="SSF82679">
    <property type="entry name" value="N-utilization substance G protein NusG, N-terminal domain"/>
    <property type="match status" value="1"/>
</dbReference>
<dbReference type="GO" id="GO:0006353">
    <property type="term" value="P:DNA-templated transcription termination"/>
    <property type="evidence" value="ECO:0007669"/>
    <property type="project" value="UniProtKB-UniRule"/>
</dbReference>
<dbReference type="InterPro" id="IPR008991">
    <property type="entry name" value="Translation_prot_SH3-like_sf"/>
</dbReference>
<comment type="function">
    <text evidence="5">Participates in transcription elongation, termination and antitermination.</text>
</comment>
<keyword evidence="1 5" id="KW-0806">Transcription termination</keyword>
<dbReference type="OrthoDB" id="9809075at2"/>
<dbReference type="SMART" id="SM00738">
    <property type="entry name" value="NGN"/>
    <property type="match status" value="1"/>
</dbReference>
<comment type="caution">
    <text evidence="10">The sequence shown here is derived from an EMBL/GenBank/DDBJ whole genome shotgun (WGS) entry which is preliminary data.</text>
</comment>
<evidence type="ECO:0000259" key="9">
    <source>
        <dbReference type="SMART" id="SM00739"/>
    </source>
</evidence>
<evidence type="ECO:0000259" key="8">
    <source>
        <dbReference type="SMART" id="SM00738"/>
    </source>
</evidence>
<feature type="compositionally biased region" description="Basic and acidic residues" evidence="7">
    <location>
        <begin position="37"/>
        <end position="48"/>
    </location>
</feature>
<feature type="region of interest" description="Disordered" evidence="7">
    <location>
        <begin position="1"/>
        <end position="103"/>
    </location>
</feature>
<dbReference type="RefSeq" id="WP_112768800.1">
    <property type="nucleotide sequence ID" value="NZ_CP063191.1"/>
</dbReference>
<dbReference type="AlphaFoldDB" id="A0A364VDG5"/>
<dbReference type="GO" id="GO:0006354">
    <property type="term" value="P:DNA-templated transcription elongation"/>
    <property type="evidence" value="ECO:0007669"/>
    <property type="project" value="UniProtKB-UniRule"/>
</dbReference>
<dbReference type="InterPro" id="IPR014722">
    <property type="entry name" value="Rib_uL2_dom2"/>
</dbReference>
<evidence type="ECO:0000256" key="3">
    <source>
        <dbReference type="ARBA" id="ARBA00023015"/>
    </source>
</evidence>
<dbReference type="PANTHER" id="PTHR30265:SF2">
    <property type="entry name" value="TRANSCRIPTION TERMINATION_ANTITERMINATION PROTEIN NUSG"/>
    <property type="match status" value="1"/>
</dbReference>
<evidence type="ECO:0000256" key="7">
    <source>
        <dbReference type="SAM" id="MobiDB-lite"/>
    </source>
</evidence>
<dbReference type="GO" id="GO:0031564">
    <property type="term" value="P:transcription antitermination"/>
    <property type="evidence" value="ECO:0007669"/>
    <property type="project" value="UniProtKB-UniRule"/>
</dbReference>
<dbReference type="PROSITE" id="PS01014">
    <property type="entry name" value="NUSG"/>
    <property type="match status" value="1"/>
</dbReference>
<evidence type="ECO:0000256" key="4">
    <source>
        <dbReference type="ARBA" id="ARBA00023163"/>
    </source>
</evidence>
<dbReference type="GO" id="GO:0005829">
    <property type="term" value="C:cytosol"/>
    <property type="evidence" value="ECO:0007669"/>
    <property type="project" value="TreeGrafter"/>
</dbReference>
<feature type="compositionally biased region" description="Low complexity" evidence="7">
    <location>
        <begin position="8"/>
        <end position="36"/>
    </location>
</feature>
<dbReference type="FunFam" id="2.30.30.30:FF:000002">
    <property type="entry name" value="Transcription termination/antitermination factor NusG"/>
    <property type="match status" value="1"/>
</dbReference>
<dbReference type="Pfam" id="PF02357">
    <property type="entry name" value="NusG"/>
    <property type="match status" value="1"/>
</dbReference>
<evidence type="ECO:0000256" key="6">
    <source>
        <dbReference type="NCBIfam" id="TIGR00922"/>
    </source>
</evidence>
<dbReference type="HAMAP" id="MF_00948">
    <property type="entry name" value="NusG"/>
    <property type="match status" value="1"/>
</dbReference>
<evidence type="ECO:0000313" key="10">
    <source>
        <dbReference type="EMBL" id="RAV34702.1"/>
    </source>
</evidence>
<keyword evidence="3 5" id="KW-0805">Transcription regulation</keyword>
<keyword evidence="4 5" id="KW-0804">Transcription</keyword>
<dbReference type="Proteomes" id="UP000251047">
    <property type="component" value="Unassembled WGS sequence"/>
</dbReference>
<protein>
    <recommendedName>
        <fullName evidence="5 6">Transcription termination/antitermination protein NusG</fullName>
    </recommendedName>
</protein>
<dbReference type="InterPro" id="IPR047050">
    <property type="entry name" value="NGN"/>
</dbReference>
<dbReference type="EMBL" id="PHQP01000007">
    <property type="protein sequence ID" value="RAV34702.1"/>
    <property type="molecule type" value="Genomic_DNA"/>
</dbReference>
<feature type="domain" description="NusG-like N-terminal" evidence="8">
    <location>
        <begin position="134"/>
        <end position="242"/>
    </location>
</feature>
<dbReference type="InterPro" id="IPR036735">
    <property type="entry name" value="NGN_dom_sf"/>
</dbReference>
<comment type="similarity">
    <text evidence="5">Belongs to the NusG family.</text>
</comment>
<keyword evidence="2 5" id="KW-0889">Transcription antitermination</keyword>
<dbReference type="Gene3D" id="3.30.70.940">
    <property type="entry name" value="NusG, N-terminal domain"/>
    <property type="match status" value="1"/>
</dbReference>
<sequence>MSEDNHAAETQIEAAQTTETQPEQLTAETLAAAAQEDVQREVAEKRADVTAAQQLGDHDGHEGDPATADGGASLTADTSQSAADSSSGAAASADSGAAELGADPAAAQQDLEDAAMQAYKTRLREFMRALKKLPGDWYIIQCYSGYENKVKTNLEMRAQTLGVDELIHEVVVPIEEVTELRDGKRKQVKRKLLPGYVLVRMSLEDASWSVVRDTPGVTSFVGNEGKPTPVKVREVAKFLLPPETATAAAKPEGEDGEVAGAVDVSSTGIATPPKPAGDEVVVDYEVGESVTILSGPFASVSATISEIDTSTNRLKAMVSIFGRETPVELEFDQVEKLN</sequence>
<dbReference type="InterPro" id="IPR015869">
    <property type="entry name" value="Transcrpt_antiterm_NusG_bac_CS"/>
</dbReference>
<dbReference type="PANTHER" id="PTHR30265">
    <property type="entry name" value="RHO-INTERACTING TRANSCRIPTION TERMINATION FACTOR NUSG"/>
    <property type="match status" value="1"/>
</dbReference>
<dbReference type="InterPro" id="IPR006645">
    <property type="entry name" value="NGN-like_dom"/>
</dbReference>
<feature type="domain" description="KOW" evidence="9">
    <location>
        <begin position="283"/>
        <end position="310"/>
    </location>
</feature>
<dbReference type="InterPro" id="IPR001062">
    <property type="entry name" value="Transcrpt_antiterm_NusG"/>
</dbReference>
<dbReference type="CDD" id="cd06091">
    <property type="entry name" value="KOW_NusG"/>
    <property type="match status" value="1"/>
</dbReference>
<dbReference type="SMART" id="SM00739">
    <property type="entry name" value="KOW"/>
    <property type="match status" value="1"/>
</dbReference>
<dbReference type="Gene3D" id="2.30.30.30">
    <property type="match status" value="1"/>
</dbReference>
<gene>
    <name evidence="5" type="primary">nusG</name>
    <name evidence="10" type="ORF">CWC39_01745</name>
</gene>
<name>A0A364VDG5_9CORY</name>
<dbReference type="InterPro" id="IPR005824">
    <property type="entry name" value="KOW"/>
</dbReference>
<dbReference type="SUPFAM" id="SSF50104">
    <property type="entry name" value="Translation proteins SH3-like domain"/>
    <property type="match status" value="1"/>
</dbReference>
<evidence type="ECO:0000256" key="5">
    <source>
        <dbReference type="HAMAP-Rule" id="MF_00948"/>
    </source>
</evidence>
<evidence type="ECO:0000313" key="11">
    <source>
        <dbReference type="Proteomes" id="UP000251047"/>
    </source>
</evidence>
<dbReference type="NCBIfam" id="TIGR00922">
    <property type="entry name" value="nusG"/>
    <property type="match status" value="1"/>
</dbReference>
<organism evidence="10 11">
    <name type="scientific">Corynebacterium heidelbergense</name>
    <dbReference type="NCBI Taxonomy" id="2055947"/>
    <lineage>
        <taxon>Bacteria</taxon>
        <taxon>Bacillati</taxon>
        <taxon>Actinomycetota</taxon>
        <taxon>Actinomycetes</taxon>
        <taxon>Mycobacteriales</taxon>
        <taxon>Corynebacteriaceae</taxon>
        <taxon>Corynebacterium</taxon>
    </lineage>
</organism>
<proteinExistence type="inferred from homology"/>
<feature type="compositionally biased region" description="Low complexity" evidence="7">
    <location>
        <begin position="72"/>
        <end position="103"/>
    </location>
</feature>
<accession>A0A364VDG5</accession>
<evidence type="ECO:0000256" key="2">
    <source>
        <dbReference type="ARBA" id="ARBA00022814"/>
    </source>
</evidence>
<dbReference type="InterPro" id="IPR043425">
    <property type="entry name" value="NusG-like"/>
</dbReference>
<evidence type="ECO:0000256" key="1">
    <source>
        <dbReference type="ARBA" id="ARBA00022472"/>
    </source>
</evidence>